<dbReference type="RefSeq" id="WP_072732197.1">
    <property type="nucleotide sequence ID" value="NZ_JAVYAA010000007.1"/>
</dbReference>
<reference evidence="2" key="1">
    <citation type="submission" date="2023-09" db="EMBL/GenBank/DDBJ databases">
        <title>Paenibacillus sp. chi10 Genome sequencing and assembly.</title>
        <authorList>
            <person name="Kim I."/>
        </authorList>
    </citation>
    <scope>NUCLEOTIDE SEQUENCE [LARGE SCALE GENOMIC DNA]</scope>
    <source>
        <strain evidence="2">chi10</strain>
    </source>
</reference>
<dbReference type="EMBL" id="JAVYAA010000007">
    <property type="protein sequence ID" value="MDT8979237.1"/>
    <property type="molecule type" value="Genomic_DNA"/>
</dbReference>
<evidence type="ECO:0000313" key="2">
    <source>
        <dbReference type="Proteomes" id="UP001250538"/>
    </source>
</evidence>
<protein>
    <submittedName>
        <fullName evidence="1">SMI1/KNR4 family protein</fullName>
    </submittedName>
</protein>
<dbReference type="Gene3D" id="3.40.1580.10">
    <property type="entry name" value="SMI1/KNR4-like"/>
    <property type="match status" value="1"/>
</dbReference>
<gene>
    <name evidence="1" type="ORF">RQP50_23650</name>
</gene>
<comment type="caution">
    <text evidence="1">The sequence shown here is derived from an EMBL/GenBank/DDBJ whole genome shotgun (WGS) entry which is preliminary data.</text>
</comment>
<keyword evidence="2" id="KW-1185">Reference proteome</keyword>
<dbReference type="InterPro" id="IPR037883">
    <property type="entry name" value="Knr4/Smi1-like_sf"/>
</dbReference>
<sequence length="178" mass="21041">MNNHSKGNNNRFLNHDICFEESWKTISVSQINEVVPDEFPGKKDFIAFYLANNGGVFTKGAYIYPDHFYEITNKDYLSIEIGSFFHIPLIEDEEDSYFTMSMERAKDRRADYSEDFENFTLFHIPFADNHADNDFWIDIQTGEIKYMDYEESYDPDDAFVVAPSFLEFCKHIQAQRRE</sequence>
<evidence type="ECO:0000313" key="1">
    <source>
        <dbReference type="EMBL" id="MDT8979237.1"/>
    </source>
</evidence>
<accession>A0AAJ2K369</accession>
<dbReference type="AlphaFoldDB" id="A0AAJ2K369"/>
<organism evidence="1 2">
    <name type="scientific">Paenibacillus suaedae</name>
    <dbReference type="NCBI Taxonomy" id="3077233"/>
    <lineage>
        <taxon>Bacteria</taxon>
        <taxon>Bacillati</taxon>
        <taxon>Bacillota</taxon>
        <taxon>Bacilli</taxon>
        <taxon>Bacillales</taxon>
        <taxon>Paenibacillaceae</taxon>
        <taxon>Paenibacillus</taxon>
    </lineage>
</organism>
<name>A0AAJ2K369_9BACL</name>
<proteinExistence type="predicted"/>
<dbReference type="Proteomes" id="UP001250538">
    <property type="component" value="Unassembled WGS sequence"/>
</dbReference>